<protein>
    <submittedName>
        <fullName evidence="10">Uncharacterized protein TCIL3000_4_2100</fullName>
    </submittedName>
</protein>
<dbReference type="AlphaFoldDB" id="G0UL65"/>
<dbReference type="SUPFAM" id="SSF103473">
    <property type="entry name" value="MFS general substrate transporter"/>
    <property type="match status" value="1"/>
</dbReference>
<evidence type="ECO:0000256" key="6">
    <source>
        <dbReference type="ARBA" id="ARBA00022989"/>
    </source>
</evidence>
<name>G0UL65_TRYCI</name>
<keyword evidence="5 8" id="KW-0812">Transmembrane</keyword>
<dbReference type="GO" id="GO:0016020">
    <property type="term" value="C:membrane"/>
    <property type="evidence" value="ECO:0007669"/>
    <property type="project" value="UniProtKB-SubCell"/>
</dbReference>
<dbReference type="PROSITE" id="PS00217">
    <property type="entry name" value="SUGAR_TRANSPORT_2"/>
    <property type="match status" value="1"/>
</dbReference>
<feature type="transmembrane region" description="Helical" evidence="8">
    <location>
        <begin position="528"/>
        <end position="546"/>
    </location>
</feature>
<feature type="transmembrane region" description="Helical" evidence="8">
    <location>
        <begin position="246"/>
        <end position="269"/>
    </location>
</feature>
<sequence>MARGAACQRTVRKRTLSASGEDRVPVSPVDAGDGGTYEVNAAEVSFFSWNVLQVVLIHCVAGALFGYNIGFVGPYYTFYRMSRDCTVITREDVCPSFYPGQCTWSGGACKFITNDCADKPIDICVGGSSQSDGKACYWNVTSGSCEMVIGFTAVQSGVFAAMLIVGGCIGSLLAPPLLSATGHRWTFLLCGIIAAAGAALTHIATSSEQYVILIGGRLLVGVAAGVLCVSSPVYVDETVPIQHRQLVSVFFQIACTFGILAAATTGFIMSLSDFSTQEDMQRRRQLLCLPGTIIALLVVVVGCFMRESAIWLERRRIARAKQEDMLLPPHQRSETVLSESSVAYVHGKVQWSAVIHPLCNAFVLCVAQQFTGMNAIMNYAPIIASRMGLSPLFGNFIVMWGNFVTVLASIPVSYKVRADYAYIIAVLMASLSCILVGVVVLPFFDFVGTVRRNLSILGIALFIMFFELGMGSFFWNLACGIFPPNFRHQGSSFTVLLQFIFNIFINVGFPIAVELLSGGPSGNQDEGMGIIFLFFGFIGLVCSLYLQGNLRLWESA</sequence>
<dbReference type="EMBL" id="HE575317">
    <property type="protein sequence ID" value="CCC90120.1"/>
    <property type="molecule type" value="Genomic_DNA"/>
</dbReference>
<feature type="transmembrane region" description="Helical" evidence="8">
    <location>
        <begin position="495"/>
        <end position="516"/>
    </location>
</feature>
<evidence type="ECO:0000259" key="9">
    <source>
        <dbReference type="PROSITE" id="PS50850"/>
    </source>
</evidence>
<evidence type="ECO:0000256" key="7">
    <source>
        <dbReference type="ARBA" id="ARBA00023136"/>
    </source>
</evidence>
<dbReference type="GO" id="GO:0015144">
    <property type="term" value="F:carbohydrate transmembrane transporter activity"/>
    <property type="evidence" value="ECO:0007669"/>
    <property type="project" value="InterPro"/>
</dbReference>
<dbReference type="InterPro" id="IPR005829">
    <property type="entry name" value="Sugar_transporter_CS"/>
</dbReference>
<proteinExistence type="inferred from homology"/>
<comment type="subcellular location">
    <subcellularLocation>
        <location evidence="1">Membrane</location>
        <topology evidence="1">Multi-pass membrane protein</topology>
    </subcellularLocation>
</comment>
<dbReference type="PANTHER" id="PTHR23500">
    <property type="entry name" value="SOLUTE CARRIER FAMILY 2, FACILITATED GLUCOSE TRANSPORTER"/>
    <property type="match status" value="1"/>
</dbReference>
<dbReference type="InterPro" id="IPR036259">
    <property type="entry name" value="MFS_trans_sf"/>
</dbReference>
<keyword evidence="3" id="KW-0813">Transport</keyword>
<comment type="similarity">
    <text evidence="2">Belongs to the major facilitator superfamily. Sugar transporter (TC 2.A.1.1) family.</text>
</comment>
<keyword evidence="4" id="KW-0762">Sugar transport</keyword>
<keyword evidence="7 8" id="KW-0472">Membrane</keyword>
<dbReference type="Pfam" id="PF00083">
    <property type="entry name" value="Sugar_tr"/>
    <property type="match status" value="1"/>
</dbReference>
<feature type="transmembrane region" description="Helical" evidence="8">
    <location>
        <begin position="420"/>
        <end position="444"/>
    </location>
</feature>
<feature type="transmembrane region" description="Helical" evidence="8">
    <location>
        <begin position="289"/>
        <end position="312"/>
    </location>
</feature>
<evidence type="ECO:0000256" key="8">
    <source>
        <dbReference type="SAM" id="Phobius"/>
    </source>
</evidence>
<accession>G0UL65</accession>
<evidence type="ECO:0000256" key="3">
    <source>
        <dbReference type="ARBA" id="ARBA00022448"/>
    </source>
</evidence>
<evidence type="ECO:0000256" key="5">
    <source>
        <dbReference type="ARBA" id="ARBA00022692"/>
    </source>
</evidence>
<gene>
    <name evidence="10" type="ORF">TCIL3000_4_2100</name>
</gene>
<dbReference type="InterPro" id="IPR045262">
    <property type="entry name" value="STP/PLT_plant"/>
</dbReference>
<organism evidence="10">
    <name type="scientific">Trypanosoma congolense (strain IL3000)</name>
    <dbReference type="NCBI Taxonomy" id="1068625"/>
    <lineage>
        <taxon>Eukaryota</taxon>
        <taxon>Discoba</taxon>
        <taxon>Euglenozoa</taxon>
        <taxon>Kinetoplastea</taxon>
        <taxon>Metakinetoplastina</taxon>
        <taxon>Trypanosomatida</taxon>
        <taxon>Trypanosomatidae</taxon>
        <taxon>Trypanosoma</taxon>
        <taxon>Nannomonas</taxon>
    </lineage>
</organism>
<evidence type="ECO:0000256" key="1">
    <source>
        <dbReference type="ARBA" id="ARBA00004141"/>
    </source>
</evidence>
<dbReference type="InterPro" id="IPR020846">
    <property type="entry name" value="MFS_dom"/>
</dbReference>
<reference evidence="10" key="1">
    <citation type="journal article" date="2012" name="Proc. Natl. Acad. Sci. U.S.A.">
        <title>Antigenic diversity is generated by distinct evolutionary mechanisms in African trypanosome species.</title>
        <authorList>
            <person name="Jackson A.P."/>
            <person name="Berry A."/>
            <person name="Aslett M."/>
            <person name="Allison H.C."/>
            <person name="Burton P."/>
            <person name="Vavrova-Anderson J."/>
            <person name="Brown R."/>
            <person name="Browne H."/>
            <person name="Corton N."/>
            <person name="Hauser H."/>
            <person name="Gamble J."/>
            <person name="Gilderthorp R."/>
            <person name="Marcello L."/>
            <person name="McQuillan J."/>
            <person name="Otto T.D."/>
            <person name="Quail M.A."/>
            <person name="Sanders M.J."/>
            <person name="van Tonder A."/>
            <person name="Ginger M.L."/>
            <person name="Field M.C."/>
            <person name="Barry J.D."/>
            <person name="Hertz-Fowler C."/>
            <person name="Berriman M."/>
        </authorList>
    </citation>
    <scope>NUCLEOTIDE SEQUENCE</scope>
    <source>
        <strain evidence="10">IL3000</strain>
    </source>
</reference>
<dbReference type="Gene3D" id="1.20.1250.20">
    <property type="entry name" value="MFS general substrate transporter like domains"/>
    <property type="match status" value="1"/>
</dbReference>
<feature type="transmembrane region" description="Helical" evidence="8">
    <location>
        <begin position="55"/>
        <end position="76"/>
    </location>
</feature>
<keyword evidence="6 8" id="KW-1133">Transmembrane helix</keyword>
<feature type="transmembrane region" description="Helical" evidence="8">
    <location>
        <begin position="147"/>
        <end position="173"/>
    </location>
</feature>
<dbReference type="VEuPathDB" id="TriTrypDB:TcIL3000_4_2100"/>
<dbReference type="PROSITE" id="PS50850">
    <property type="entry name" value="MFS"/>
    <property type="match status" value="1"/>
</dbReference>
<dbReference type="InterPro" id="IPR005828">
    <property type="entry name" value="MFS_sugar_transport-like"/>
</dbReference>
<feature type="transmembrane region" description="Helical" evidence="8">
    <location>
        <begin position="210"/>
        <end position="234"/>
    </location>
</feature>
<feature type="domain" description="Major facilitator superfamily (MFS) profile" evidence="9">
    <location>
        <begin position="54"/>
        <end position="551"/>
    </location>
</feature>
<feature type="transmembrane region" description="Helical" evidence="8">
    <location>
        <begin position="185"/>
        <end position="204"/>
    </location>
</feature>
<dbReference type="PRINTS" id="PR00171">
    <property type="entry name" value="SUGRTRNSPORT"/>
</dbReference>
<evidence type="ECO:0000256" key="4">
    <source>
        <dbReference type="ARBA" id="ARBA00022597"/>
    </source>
</evidence>
<feature type="transmembrane region" description="Helical" evidence="8">
    <location>
        <begin position="392"/>
        <end position="414"/>
    </location>
</feature>
<feature type="transmembrane region" description="Helical" evidence="8">
    <location>
        <begin position="456"/>
        <end position="475"/>
    </location>
</feature>
<evidence type="ECO:0000313" key="10">
    <source>
        <dbReference type="EMBL" id="CCC90120.1"/>
    </source>
</evidence>
<evidence type="ECO:0000256" key="2">
    <source>
        <dbReference type="ARBA" id="ARBA00010992"/>
    </source>
</evidence>
<dbReference type="InterPro" id="IPR003663">
    <property type="entry name" value="Sugar/inositol_transpt"/>
</dbReference>
<dbReference type="PANTHER" id="PTHR23500:SF357">
    <property type="entry name" value="IP12678P"/>
    <property type="match status" value="1"/>
</dbReference>